<reference evidence="2" key="1">
    <citation type="submission" date="2021-05" db="UniProtKB">
        <authorList>
            <consortium name="EnsemblPlants"/>
        </authorList>
    </citation>
    <scope>IDENTIFICATION</scope>
    <source>
        <strain evidence="2">subsp. malaccensis</strain>
    </source>
</reference>
<keyword evidence="3" id="KW-1185">Reference proteome</keyword>
<feature type="region of interest" description="Disordered" evidence="1">
    <location>
        <begin position="313"/>
        <end position="332"/>
    </location>
</feature>
<feature type="region of interest" description="Disordered" evidence="1">
    <location>
        <begin position="353"/>
        <end position="388"/>
    </location>
</feature>
<feature type="compositionally biased region" description="Basic and acidic residues" evidence="1">
    <location>
        <begin position="171"/>
        <end position="194"/>
    </location>
</feature>
<sequence length="459" mass="51527">MARMSDRLASLGSLAASLMVVYAIIRRYLPLHLLEHSLTKHTFSPLCLRLPLRPDHHLRVLRRPPEAQRGLHLRRGLPQWLLLAARQQAQGRARRRLRQPHPQHGRARGGHRRLRGRQALVDLRGAHSPLADRILFPGGRGAAALPVDLPPPAPGARHRIVPRPLQEDDVEPRRVRSPVDLRHTRHGSRQEGGHHGRPHRLPQRQGLLRQNRQGVEAGLPPPRPPRHRQVLRYRRHRQLPGLRHLRPRADLRQGQHPVEEAVHRDHQQVHHRPRGPAVAAGEGGQGGEQGDALRASQLHRRPVVGLWRREAHNIHHKPPGEAGSGADTAGEDGQAHRDVALWIRGVQGAGEELRGRRRAPAIRGRPAAAGGGQDDAGGRGREPDAQVCGGGRRLVSREIGLRQAVLVDLIIQRLIMPRRDDVGSGYFQSNRRGIQIHLNVGYIVHIYLIHLIKRYHSEI</sequence>
<proteinExistence type="predicted"/>
<dbReference type="Gramene" id="Ma05_t14870.1">
    <property type="protein sequence ID" value="Ma05_p14870.1"/>
    <property type="gene ID" value="Ma05_g14870"/>
</dbReference>
<protein>
    <submittedName>
        <fullName evidence="2">Uncharacterized protein</fullName>
    </submittedName>
</protein>
<dbReference type="Proteomes" id="UP000012960">
    <property type="component" value="Unplaced"/>
</dbReference>
<feature type="region of interest" description="Disordered" evidence="1">
    <location>
        <begin position="153"/>
        <end position="205"/>
    </location>
</feature>
<feature type="region of interest" description="Disordered" evidence="1">
    <location>
        <begin position="262"/>
        <end position="290"/>
    </location>
</feature>
<feature type="compositionally biased region" description="Basic residues" evidence="1">
    <location>
        <begin position="92"/>
        <end position="112"/>
    </location>
</feature>
<dbReference type="AlphaFoldDB" id="A0A804J4I7"/>
<feature type="region of interest" description="Disordered" evidence="1">
    <location>
        <begin position="91"/>
        <end position="112"/>
    </location>
</feature>
<dbReference type="EnsemblPlants" id="Ma05_t14870.1">
    <property type="protein sequence ID" value="Ma05_p14870.1"/>
    <property type="gene ID" value="Ma05_g14870"/>
</dbReference>
<accession>A0A804J4I7</accession>
<organism evidence="2 3">
    <name type="scientific">Musa acuminata subsp. malaccensis</name>
    <name type="common">Wild banana</name>
    <name type="synonym">Musa malaccensis</name>
    <dbReference type="NCBI Taxonomy" id="214687"/>
    <lineage>
        <taxon>Eukaryota</taxon>
        <taxon>Viridiplantae</taxon>
        <taxon>Streptophyta</taxon>
        <taxon>Embryophyta</taxon>
        <taxon>Tracheophyta</taxon>
        <taxon>Spermatophyta</taxon>
        <taxon>Magnoliopsida</taxon>
        <taxon>Liliopsida</taxon>
        <taxon>Zingiberales</taxon>
        <taxon>Musaceae</taxon>
        <taxon>Musa</taxon>
    </lineage>
</organism>
<evidence type="ECO:0000313" key="3">
    <source>
        <dbReference type="Proteomes" id="UP000012960"/>
    </source>
</evidence>
<name>A0A804J4I7_MUSAM</name>
<dbReference type="InParanoid" id="A0A804J4I7"/>
<evidence type="ECO:0000256" key="1">
    <source>
        <dbReference type="SAM" id="MobiDB-lite"/>
    </source>
</evidence>
<evidence type="ECO:0000313" key="2">
    <source>
        <dbReference type="EnsemblPlants" id="Ma05_p14870.1"/>
    </source>
</evidence>